<comment type="function">
    <text evidence="7">Allows the formation of correctly charged Gln-tRNA(Gln) through the transamidation of misacylated Glu-tRNA(Gln) in organisms which lack glutaminyl-tRNA synthetase. The reaction takes place in the presence of glutamine and ATP through an activated gamma-phospho-Glu-tRNA(Gln).</text>
</comment>
<name>A0A1F6AQP5_9BACT</name>
<evidence type="ECO:0000313" key="10">
    <source>
        <dbReference type="Proteomes" id="UP000176609"/>
    </source>
</evidence>
<keyword evidence="5 7" id="KW-0648">Protein biosynthesis</keyword>
<dbReference type="HAMAP" id="MF_00120">
    <property type="entry name" value="GatA"/>
    <property type="match status" value="1"/>
</dbReference>
<evidence type="ECO:0000259" key="8">
    <source>
        <dbReference type="Pfam" id="PF01425"/>
    </source>
</evidence>
<feature type="active site" description="Charge relay system" evidence="7">
    <location>
        <position position="77"/>
    </location>
</feature>
<keyword evidence="4 7" id="KW-0067">ATP-binding</keyword>
<comment type="catalytic activity">
    <reaction evidence="6 7">
        <text>L-glutamyl-tRNA(Gln) + L-glutamine + ATP + H2O = L-glutaminyl-tRNA(Gln) + L-glutamate + ADP + phosphate + H(+)</text>
        <dbReference type="Rhea" id="RHEA:17521"/>
        <dbReference type="Rhea" id="RHEA-COMP:9681"/>
        <dbReference type="Rhea" id="RHEA-COMP:9684"/>
        <dbReference type="ChEBI" id="CHEBI:15377"/>
        <dbReference type="ChEBI" id="CHEBI:15378"/>
        <dbReference type="ChEBI" id="CHEBI:29985"/>
        <dbReference type="ChEBI" id="CHEBI:30616"/>
        <dbReference type="ChEBI" id="CHEBI:43474"/>
        <dbReference type="ChEBI" id="CHEBI:58359"/>
        <dbReference type="ChEBI" id="CHEBI:78520"/>
        <dbReference type="ChEBI" id="CHEBI:78521"/>
        <dbReference type="ChEBI" id="CHEBI:456216"/>
        <dbReference type="EC" id="6.3.5.7"/>
    </reaction>
</comment>
<evidence type="ECO:0000256" key="7">
    <source>
        <dbReference type="HAMAP-Rule" id="MF_00120"/>
    </source>
</evidence>
<dbReference type="InterPro" id="IPR020556">
    <property type="entry name" value="Amidase_CS"/>
</dbReference>
<dbReference type="Gene3D" id="3.90.1300.10">
    <property type="entry name" value="Amidase signature (AS) domain"/>
    <property type="match status" value="1"/>
</dbReference>
<comment type="subunit">
    <text evidence="7">Heterotrimer of A, B and C subunits.</text>
</comment>
<dbReference type="InterPro" id="IPR004412">
    <property type="entry name" value="GatA"/>
</dbReference>
<evidence type="ECO:0000313" key="9">
    <source>
        <dbReference type="EMBL" id="OGG26803.1"/>
    </source>
</evidence>
<gene>
    <name evidence="7" type="primary">gatA</name>
    <name evidence="9" type="ORF">A2960_01390</name>
</gene>
<dbReference type="GO" id="GO:0006412">
    <property type="term" value="P:translation"/>
    <property type="evidence" value="ECO:0007669"/>
    <property type="project" value="UniProtKB-UniRule"/>
</dbReference>
<comment type="similarity">
    <text evidence="1 7">Belongs to the amidase family. GatA subfamily.</text>
</comment>
<dbReference type="NCBIfam" id="TIGR00132">
    <property type="entry name" value="gatA"/>
    <property type="match status" value="1"/>
</dbReference>
<dbReference type="InterPro" id="IPR023631">
    <property type="entry name" value="Amidase_dom"/>
</dbReference>
<dbReference type="GO" id="GO:0030956">
    <property type="term" value="C:glutamyl-tRNA(Gln) amidotransferase complex"/>
    <property type="evidence" value="ECO:0007669"/>
    <property type="project" value="InterPro"/>
</dbReference>
<protein>
    <recommendedName>
        <fullName evidence="7">Glutamyl-tRNA(Gln) amidotransferase subunit A</fullName>
        <shortName evidence="7">Glu-ADT subunit A</shortName>
        <ecNumber evidence="7">6.3.5.7</ecNumber>
    </recommendedName>
</protein>
<dbReference type="Pfam" id="PF01425">
    <property type="entry name" value="Amidase"/>
    <property type="match status" value="1"/>
</dbReference>
<evidence type="ECO:0000256" key="6">
    <source>
        <dbReference type="ARBA" id="ARBA00047407"/>
    </source>
</evidence>
<feature type="domain" description="Amidase" evidence="8">
    <location>
        <begin position="23"/>
        <end position="450"/>
    </location>
</feature>
<feature type="active site" description="Charge relay system" evidence="7">
    <location>
        <position position="152"/>
    </location>
</feature>
<keyword evidence="2 7" id="KW-0436">Ligase</keyword>
<evidence type="ECO:0000256" key="5">
    <source>
        <dbReference type="ARBA" id="ARBA00022917"/>
    </source>
</evidence>
<dbReference type="GO" id="GO:0050567">
    <property type="term" value="F:glutaminyl-tRNA synthase (glutamine-hydrolyzing) activity"/>
    <property type="evidence" value="ECO:0007669"/>
    <property type="project" value="UniProtKB-UniRule"/>
</dbReference>
<evidence type="ECO:0000256" key="2">
    <source>
        <dbReference type="ARBA" id="ARBA00022598"/>
    </source>
</evidence>
<dbReference type="PROSITE" id="PS00571">
    <property type="entry name" value="AMIDASES"/>
    <property type="match status" value="1"/>
</dbReference>
<dbReference type="Proteomes" id="UP000176609">
    <property type="component" value="Unassembled WGS sequence"/>
</dbReference>
<organism evidence="9 10">
    <name type="scientific">Candidatus Gottesmanbacteria bacterium RIFCSPLOWO2_01_FULL_39_12b</name>
    <dbReference type="NCBI Taxonomy" id="1798388"/>
    <lineage>
        <taxon>Bacteria</taxon>
        <taxon>Candidatus Gottesmaniibacteriota</taxon>
    </lineage>
</organism>
<dbReference type="InterPro" id="IPR036928">
    <property type="entry name" value="AS_sf"/>
</dbReference>
<dbReference type="GO" id="GO:0005524">
    <property type="term" value="F:ATP binding"/>
    <property type="evidence" value="ECO:0007669"/>
    <property type="project" value="UniProtKB-KW"/>
</dbReference>
<keyword evidence="3 7" id="KW-0547">Nucleotide-binding</keyword>
<dbReference type="AlphaFoldDB" id="A0A1F6AQP5"/>
<proteinExistence type="inferred from homology"/>
<sequence>MLLDKSIKELSEGLKKRDFSSEEIVLECFENIEKHNKEINAFITVIEKKEAIKQAKDKDKKLSDDINPLYGLPFVLKDSYLTSGILTTSASKVLGNHIGQYNATVYQKLLDAGGILIGKMNMDAWGHGGSSENTDFDPVKNPWNTNRVAGGSSGGPAAAIACRMAVFAIGEDTGGSIRNPSAWCNIAGLKVTYGRVSRYGCIAYASSFDTVGPMAKTVEDCAYVLKTIAGHDVLDATSSSRPVPDYVKEANKNLPLTVIGLPKEFFREGLDEEIKKSIGEAVKVFQSLGLKIKEISMPMLEMSIPVYYLIGPSETSSNLARYDGVRYGNTRDNFTRETMRRIMLGTYALSAGYYDAYYKKAQAVRTLLIKEYEKALNECDVLLMPVNPTPPPKIGELISDPVKNLLADIFTTSQNPVGVPSLALPCGFTNSGLPIGMQIVGKMYSEALLLQLGHHFQKKIDWHTRKPNL</sequence>
<dbReference type="SUPFAM" id="SSF75304">
    <property type="entry name" value="Amidase signature (AS) enzymes"/>
    <property type="match status" value="1"/>
</dbReference>
<feature type="active site" description="Acyl-ester intermediate" evidence="7">
    <location>
        <position position="176"/>
    </location>
</feature>
<dbReference type="PANTHER" id="PTHR11895">
    <property type="entry name" value="TRANSAMIDASE"/>
    <property type="match status" value="1"/>
</dbReference>
<accession>A0A1F6AQP5</accession>
<evidence type="ECO:0000256" key="3">
    <source>
        <dbReference type="ARBA" id="ARBA00022741"/>
    </source>
</evidence>
<dbReference type="EC" id="6.3.5.7" evidence="7"/>
<dbReference type="EMBL" id="MFJR01000007">
    <property type="protein sequence ID" value="OGG26803.1"/>
    <property type="molecule type" value="Genomic_DNA"/>
</dbReference>
<dbReference type="InterPro" id="IPR000120">
    <property type="entry name" value="Amidase"/>
</dbReference>
<dbReference type="PANTHER" id="PTHR11895:SF151">
    <property type="entry name" value="GLUTAMYL-TRNA(GLN) AMIDOTRANSFERASE SUBUNIT A"/>
    <property type="match status" value="1"/>
</dbReference>
<comment type="caution">
    <text evidence="9">The sequence shown here is derived from an EMBL/GenBank/DDBJ whole genome shotgun (WGS) entry which is preliminary data.</text>
</comment>
<evidence type="ECO:0000256" key="4">
    <source>
        <dbReference type="ARBA" id="ARBA00022840"/>
    </source>
</evidence>
<reference evidence="9 10" key="1">
    <citation type="journal article" date="2016" name="Nat. Commun.">
        <title>Thousands of microbial genomes shed light on interconnected biogeochemical processes in an aquifer system.</title>
        <authorList>
            <person name="Anantharaman K."/>
            <person name="Brown C.T."/>
            <person name="Hug L.A."/>
            <person name="Sharon I."/>
            <person name="Castelle C.J."/>
            <person name="Probst A.J."/>
            <person name="Thomas B.C."/>
            <person name="Singh A."/>
            <person name="Wilkins M.J."/>
            <person name="Karaoz U."/>
            <person name="Brodie E.L."/>
            <person name="Williams K.H."/>
            <person name="Hubbard S.S."/>
            <person name="Banfield J.F."/>
        </authorList>
    </citation>
    <scope>NUCLEOTIDE SEQUENCE [LARGE SCALE GENOMIC DNA]</scope>
</reference>
<evidence type="ECO:0000256" key="1">
    <source>
        <dbReference type="ARBA" id="ARBA00008069"/>
    </source>
</evidence>